<evidence type="ECO:0000256" key="1">
    <source>
        <dbReference type="ARBA" id="ARBA00008535"/>
    </source>
</evidence>
<dbReference type="AlphaFoldDB" id="A0A819KF25"/>
<dbReference type="GO" id="GO:0005525">
    <property type="term" value="F:GTP binding"/>
    <property type="evidence" value="ECO:0007669"/>
    <property type="project" value="UniProtKB-KW"/>
</dbReference>
<evidence type="ECO:0000313" key="8">
    <source>
        <dbReference type="Proteomes" id="UP000663881"/>
    </source>
</evidence>
<keyword evidence="2" id="KW-0547">Nucleotide-binding</keyword>
<accession>A0A819KF25</accession>
<proteinExistence type="inferred from homology"/>
<dbReference type="InterPro" id="IPR006703">
    <property type="entry name" value="G_AIG1"/>
</dbReference>
<evidence type="ECO:0000256" key="2">
    <source>
        <dbReference type="ARBA" id="ARBA00022741"/>
    </source>
</evidence>
<comment type="similarity">
    <text evidence="1">Belongs to the TRAFAC class TrmE-Era-EngA-EngB-Septin-like GTPase superfamily. AIG1/Toc34/Toc159-like paraseptin GTPase family. IAN subfamily.</text>
</comment>
<dbReference type="CDD" id="cd22249">
    <property type="entry name" value="UDM1_RNF168_RNF169-like"/>
    <property type="match status" value="1"/>
</dbReference>
<dbReference type="PANTHER" id="PTHR10903">
    <property type="entry name" value="GTPASE, IMAP FAMILY MEMBER-RELATED"/>
    <property type="match status" value="1"/>
</dbReference>
<organism evidence="7 8">
    <name type="scientific">Adineta steineri</name>
    <dbReference type="NCBI Taxonomy" id="433720"/>
    <lineage>
        <taxon>Eukaryota</taxon>
        <taxon>Metazoa</taxon>
        <taxon>Spiralia</taxon>
        <taxon>Gnathifera</taxon>
        <taxon>Rotifera</taxon>
        <taxon>Eurotatoria</taxon>
        <taxon>Bdelloidea</taxon>
        <taxon>Adinetida</taxon>
        <taxon>Adinetidae</taxon>
        <taxon>Adineta</taxon>
    </lineage>
</organism>
<evidence type="ECO:0000313" key="6">
    <source>
        <dbReference type="EMBL" id="CAF1442536.1"/>
    </source>
</evidence>
<comment type="caution">
    <text evidence="7">The sequence shown here is derived from an EMBL/GenBank/DDBJ whole genome shotgun (WGS) entry which is preliminary data.</text>
</comment>
<dbReference type="Gene3D" id="3.40.50.300">
    <property type="entry name" value="P-loop containing nucleotide triphosphate hydrolases"/>
    <property type="match status" value="1"/>
</dbReference>
<name>A0A819KF25_9BILA</name>
<dbReference type="FunFam" id="3.40.50.300:FF:000366">
    <property type="entry name" value="GTPase, IMAP family member 2"/>
    <property type="match status" value="1"/>
</dbReference>
<feature type="domain" description="AIG1-type G" evidence="5">
    <location>
        <begin position="34"/>
        <end position="243"/>
    </location>
</feature>
<reference evidence="7" key="1">
    <citation type="submission" date="2021-02" db="EMBL/GenBank/DDBJ databases">
        <authorList>
            <person name="Nowell W R."/>
        </authorList>
    </citation>
    <scope>NUCLEOTIDE SEQUENCE</scope>
</reference>
<dbReference type="Proteomes" id="UP000663881">
    <property type="component" value="Unassembled WGS sequence"/>
</dbReference>
<evidence type="ECO:0000259" key="5">
    <source>
        <dbReference type="PROSITE" id="PS51720"/>
    </source>
</evidence>
<protein>
    <recommendedName>
        <fullName evidence="5">AIG1-type G domain-containing protein</fullName>
    </recommendedName>
</protein>
<dbReference type="SUPFAM" id="SSF52540">
    <property type="entry name" value="P-loop containing nucleoside triphosphate hydrolases"/>
    <property type="match status" value="1"/>
</dbReference>
<evidence type="ECO:0000256" key="3">
    <source>
        <dbReference type="ARBA" id="ARBA00023134"/>
    </source>
</evidence>
<evidence type="ECO:0000313" key="7">
    <source>
        <dbReference type="EMBL" id="CAF3945941.1"/>
    </source>
</evidence>
<gene>
    <name evidence="7" type="ORF">OKA104_LOCUS26662</name>
    <name evidence="6" type="ORF">VCS650_LOCUS38979</name>
</gene>
<keyword evidence="4" id="KW-0175">Coiled coil</keyword>
<dbReference type="PANTHER" id="PTHR10903:SF184">
    <property type="entry name" value="GTP-BINDING PROTEIN A"/>
    <property type="match status" value="1"/>
</dbReference>
<dbReference type="InterPro" id="IPR045058">
    <property type="entry name" value="GIMA/IAN/Toc"/>
</dbReference>
<feature type="coiled-coil region" evidence="4">
    <location>
        <begin position="201"/>
        <end position="341"/>
    </location>
</feature>
<dbReference type="EMBL" id="CAJOAY010002360">
    <property type="protein sequence ID" value="CAF3945941.1"/>
    <property type="molecule type" value="Genomic_DNA"/>
</dbReference>
<sequence>MSTNLSASDGWSVSLARQSDSHPLFNEFFDGTTDRDMRLVLLGRTGEGKSALANVLTGTKNFKASCSMGSVTQLCQYARREFDGRNLLVIDTPGLFDTSTDTNTIAKEITKAVGISFPGPHAFLIVIKAGGGRYTHEAEETVTLVQNIFGGDIVRYCIVVFTGEDNIRRDDPTTTLDQWLNESTGPVKNLVKACNNRCVAVDTTEKAKEQLNVKVRELMAMVNKMVETNGGRVYTNDMLKRAEEAFKKREEEMLRAQHAEEERSQRVIDQLQQQIAKEELERKRLNNKVELMAEKSDKDHNELLAKRSEADRLAKQLDLLKRRHQEEIAKARDVNRESVQQEKDSTWEEVVKQFIPSIGKIVAETFNTLKNNSSSEGGNDSYGRLGAPFRGGGHYEGYSRGGGHYGGYSRGGGHYDGYSRGGAH</sequence>
<dbReference type="InterPro" id="IPR027417">
    <property type="entry name" value="P-loop_NTPase"/>
</dbReference>
<dbReference type="PROSITE" id="PS51720">
    <property type="entry name" value="G_AIG1"/>
    <property type="match status" value="1"/>
</dbReference>
<dbReference type="OrthoDB" id="8954335at2759"/>
<keyword evidence="3" id="KW-0342">GTP-binding</keyword>
<dbReference type="Proteomes" id="UP000663891">
    <property type="component" value="Unassembled WGS sequence"/>
</dbReference>
<dbReference type="EMBL" id="CAJNON010001227">
    <property type="protein sequence ID" value="CAF1442536.1"/>
    <property type="molecule type" value="Genomic_DNA"/>
</dbReference>
<dbReference type="Pfam" id="PF04548">
    <property type="entry name" value="AIG1"/>
    <property type="match status" value="1"/>
</dbReference>
<evidence type="ECO:0000256" key="4">
    <source>
        <dbReference type="SAM" id="Coils"/>
    </source>
</evidence>